<dbReference type="GeneID" id="85396815"/>
<dbReference type="AlphaFoldDB" id="A0AAD8UC94"/>
<protein>
    <submittedName>
        <fullName evidence="3">Uncharacterized protein</fullName>
    </submittedName>
</protein>
<gene>
    <name evidence="3" type="ORF">BDZ83DRAFT_733326</name>
</gene>
<name>A0AAD8UC94_GLOAC</name>
<organism evidence="3 4">
    <name type="scientific">Glomerella acutata</name>
    <name type="common">Colletotrichum acutatum</name>
    <dbReference type="NCBI Taxonomy" id="27357"/>
    <lineage>
        <taxon>Eukaryota</taxon>
        <taxon>Fungi</taxon>
        <taxon>Dikarya</taxon>
        <taxon>Ascomycota</taxon>
        <taxon>Pezizomycotina</taxon>
        <taxon>Sordariomycetes</taxon>
        <taxon>Hypocreomycetidae</taxon>
        <taxon>Glomerellales</taxon>
        <taxon>Glomerellaceae</taxon>
        <taxon>Colletotrichum</taxon>
        <taxon>Colletotrichum acutatum species complex</taxon>
    </lineage>
</organism>
<dbReference type="EMBL" id="JAHMHS010000095">
    <property type="protein sequence ID" value="KAK1719443.1"/>
    <property type="molecule type" value="Genomic_DNA"/>
</dbReference>
<feature type="region of interest" description="Disordered" evidence="1">
    <location>
        <begin position="87"/>
        <end position="128"/>
    </location>
</feature>
<sequence>MSPHWRPFVVLLCTVFQITGLRRGSILALLKQREPSGTCLIGLRREDVVQSFPPAVLISQAIHEARIPEISTGKTKPLKLAPTVSSFDSDLKGKQPFGVTSASEGVGRSLTDSPSHVPQATYLENSTV</sequence>
<evidence type="ECO:0000313" key="3">
    <source>
        <dbReference type="EMBL" id="KAK1719443.1"/>
    </source>
</evidence>
<feature type="chain" id="PRO_5042082253" evidence="2">
    <location>
        <begin position="21"/>
        <end position="128"/>
    </location>
</feature>
<accession>A0AAD8UC94</accession>
<reference evidence="3" key="1">
    <citation type="submission" date="2021-12" db="EMBL/GenBank/DDBJ databases">
        <title>Comparative genomics, transcriptomics and evolutionary studies reveal genomic signatures of adaptation to plant cell wall in hemibiotrophic fungi.</title>
        <authorList>
            <consortium name="DOE Joint Genome Institute"/>
            <person name="Baroncelli R."/>
            <person name="Diaz J.F."/>
            <person name="Benocci T."/>
            <person name="Peng M."/>
            <person name="Battaglia E."/>
            <person name="Haridas S."/>
            <person name="Andreopoulos W."/>
            <person name="Labutti K."/>
            <person name="Pangilinan J."/>
            <person name="Floch G.L."/>
            <person name="Makela M.R."/>
            <person name="Henrissat B."/>
            <person name="Grigoriev I.V."/>
            <person name="Crouch J.A."/>
            <person name="De Vries R.P."/>
            <person name="Sukno S.A."/>
            <person name="Thon M.R."/>
        </authorList>
    </citation>
    <scope>NUCLEOTIDE SEQUENCE</scope>
    <source>
        <strain evidence="3">CBS 112980</strain>
    </source>
</reference>
<keyword evidence="4" id="KW-1185">Reference proteome</keyword>
<proteinExistence type="predicted"/>
<dbReference type="Proteomes" id="UP001244207">
    <property type="component" value="Unassembled WGS sequence"/>
</dbReference>
<feature type="signal peptide" evidence="2">
    <location>
        <begin position="1"/>
        <end position="20"/>
    </location>
</feature>
<feature type="compositionally biased region" description="Polar residues" evidence="1">
    <location>
        <begin position="110"/>
        <end position="128"/>
    </location>
</feature>
<evidence type="ECO:0000256" key="2">
    <source>
        <dbReference type="SAM" id="SignalP"/>
    </source>
</evidence>
<comment type="caution">
    <text evidence="3">The sequence shown here is derived from an EMBL/GenBank/DDBJ whole genome shotgun (WGS) entry which is preliminary data.</text>
</comment>
<evidence type="ECO:0000313" key="4">
    <source>
        <dbReference type="Proteomes" id="UP001244207"/>
    </source>
</evidence>
<dbReference type="RefSeq" id="XP_060361527.1">
    <property type="nucleotide sequence ID" value="XM_060512917.1"/>
</dbReference>
<keyword evidence="2" id="KW-0732">Signal</keyword>
<evidence type="ECO:0000256" key="1">
    <source>
        <dbReference type="SAM" id="MobiDB-lite"/>
    </source>
</evidence>